<dbReference type="AlphaFoldDB" id="A0A2A4TAG9"/>
<gene>
    <name evidence="4" type="primary">rplO</name>
    <name evidence="7" type="ORF">COB67_01810</name>
</gene>
<organism evidence="7 8">
    <name type="scientific">SAR324 cluster bacterium</name>
    <dbReference type="NCBI Taxonomy" id="2024889"/>
    <lineage>
        <taxon>Bacteria</taxon>
        <taxon>Deltaproteobacteria</taxon>
        <taxon>SAR324 cluster</taxon>
    </lineage>
</organism>
<dbReference type="HAMAP" id="MF_01341">
    <property type="entry name" value="Ribosomal_uL15"/>
    <property type="match status" value="1"/>
</dbReference>
<name>A0A2A4TAG9_9DELT</name>
<comment type="similarity">
    <text evidence="1 4">Belongs to the universal ribosomal protein uL15 family.</text>
</comment>
<evidence type="ECO:0000313" key="7">
    <source>
        <dbReference type="EMBL" id="PCI30542.1"/>
    </source>
</evidence>
<evidence type="ECO:0000256" key="5">
    <source>
        <dbReference type="SAM" id="MobiDB-lite"/>
    </source>
</evidence>
<evidence type="ECO:0000256" key="4">
    <source>
        <dbReference type="HAMAP-Rule" id="MF_01341"/>
    </source>
</evidence>
<evidence type="ECO:0000256" key="2">
    <source>
        <dbReference type="ARBA" id="ARBA00022980"/>
    </source>
</evidence>
<dbReference type="InterPro" id="IPR036227">
    <property type="entry name" value="Ribosomal_uL15/eL18_sf"/>
</dbReference>
<feature type="compositionally biased region" description="Basic residues" evidence="5">
    <location>
        <begin position="31"/>
        <end position="46"/>
    </location>
</feature>
<accession>A0A2A4TAG9</accession>
<dbReference type="NCBIfam" id="TIGR01071">
    <property type="entry name" value="rplO_bact"/>
    <property type="match status" value="1"/>
</dbReference>
<proteinExistence type="inferred from homology"/>
<dbReference type="GO" id="GO:0006412">
    <property type="term" value="P:translation"/>
    <property type="evidence" value="ECO:0007669"/>
    <property type="project" value="UniProtKB-UniRule"/>
</dbReference>
<dbReference type="EMBL" id="NVSR01000004">
    <property type="protein sequence ID" value="PCI30542.1"/>
    <property type="molecule type" value="Genomic_DNA"/>
</dbReference>
<keyword evidence="4" id="KW-0694">RNA-binding</keyword>
<dbReference type="Pfam" id="PF00828">
    <property type="entry name" value="Ribosomal_L27A"/>
    <property type="match status" value="1"/>
</dbReference>
<dbReference type="PANTHER" id="PTHR12934:SF11">
    <property type="entry name" value="LARGE RIBOSOMAL SUBUNIT PROTEIN UL15M"/>
    <property type="match status" value="1"/>
</dbReference>
<comment type="caution">
    <text evidence="7">The sequence shown here is derived from an EMBL/GenBank/DDBJ whole genome shotgun (WGS) entry which is preliminary data.</text>
</comment>
<reference evidence="8" key="1">
    <citation type="submission" date="2017-08" db="EMBL/GenBank/DDBJ databases">
        <title>A dynamic microbial community with high functional redundancy inhabits the cold, oxic subseafloor aquifer.</title>
        <authorList>
            <person name="Tully B.J."/>
            <person name="Wheat C.G."/>
            <person name="Glazer B.T."/>
            <person name="Huber J.A."/>
        </authorList>
    </citation>
    <scope>NUCLEOTIDE SEQUENCE [LARGE SCALE GENOMIC DNA]</scope>
</reference>
<evidence type="ECO:0000259" key="6">
    <source>
        <dbReference type="Pfam" id="PF00828"/>
    </source>
</evidence>
<evidence type="ECO:0000313" key="8">
    <source>
        <dbReference type="Proteomes" id="UP000218113"/>
    </source>
</evidence>
<keyword evidence="4" id="KW-0699">rRNA-binding</keyword>
<keyword evidence="2 4" id="KW-0689">Ribosomal protein</keyword>
<feature type="domain" description="Large ribosomal subunit protein uL15/eL18" evidence="6">
    <location>
        <begin position="77"/>
        <end position="146"/>
    </location>
</feature>
<dbReference type="Gene3D" id="3.100.10.10">
    <property type="match status" value="1"/>
</dbReference>
<evidence type="ECO:0000256" key="1">
    <source>
        <dbReference type="ARBA" id="ARBA00007320"/>
    </source>
</evidence>
<feature type="region of interest" description="Disordered" evidence="5">
    <location>
        <begin position="1"/>
        <end position="56"/>
    </location>
</feature>
<keyword evidence="3 4" id="KW-0687">Ribonucleoprotein</keyword>
<dbReference type="InterPro" id="IPR021131">
    <property type="entry name" value="Ribosomal_uL15/eL18"/>
</dbReference>
<dbReference type="SUPFAM" id="SSF52080">
    <property type="entry name" value="Ribosomal proteins L15p and L18e"/>
    <property type="match status" value="1"/>
</dbReference>
<dbReference type="GO" id="GO:0003735">
    <property type="term" value="F:structural constituent of ribosome"/>
    <property type="evidence" value="ECO:0007669"/>
    <property type="project" value="InterPro"/>
</dbReference>
<protein>
    <recommendedName>
        <fullName evidence="4">Large ribosomal subunit protein uL15</fullName>
    </recommendedName>
</protein>
<dbReference type="PANTHER" id="PTHR12934">
    <property type="entry name" value="50S RIBOSOMAL PROTEIN L15"/>
    <property type="match status" value="1"/>
</dbReference>
<dbReference type="GO" id="GO:0019843">
    <property type="term" value="F:rRNA binding"/>
    <property type="evidence" value="ECO:0007669"/>
    <property type="project" value="UniProtKB-UniRule"/>
</dbReference>
<dbReference type="GO" id="GO:0022625">
    <property type="term" value="C:cytosolic large ribosomal subunit"/>
    <property type="evidence" value="ECO:0007669"/>
    <property type="project" value="TreeGrafter"/>
</dbReference>
<dbReference type="InterPro" id="IPR005749">
    <property type="entry name" value="Ribosomal_uL15_bac-type"/>
</dbReference>
<sequence length="150" mass="16173">MLHTLENAPGARKKRKRVGRGPGSTLGKTCGRGHKGQNSRSGSKRRIGFEGGQMPLHRRLPKRGFKSLFRQEYSIVNLSAIMASPKVDKNEKINLESLKGAGLVRNLKLPLKVLGDQTVDLSLNIEATKFSASAKEKILAAGGTATVING</sequence>
<dbReference type="Proteomes" id="UP000218113">
    <property type="component" value="Unassembled WGS sequence"/>
</dbReference>
<evidence type="ECO:0000256" key="3">
    <source>
        <dbReference type="ARBA" id="ARBA00023274"/>
    </source>
</evidence>
<dbReference type="InterPro" id="IPR030878">
    <property type="entry name" value="Ribosomal_uL15"/>
</dbReference>
<comment type="function">
    <text evidence="4">Binds to the 23S rRNA.</text>
</comment>
<comment type="subunit">
    <text evidence="4">Part of the 50S ribosomal subunit.</text>
</comment>